<evidence type="ECO:0008006" key="3">
    <source>
        <dbReference type="Google" id="ProtNLM"/>
    </source>
</evidence>
<gene>
    <name evidence="1" type="ORF">EV214_102122</name>
</gene>
<organism evidence="1 2">
    <name type="scientific">Marinisporobacter balticus</name>
    <dbReference type="NCBI Taxonomy" id="2018667"/>
    <lineage>
        <taxon>Bacteria</taxon>
        <taxon>Bacillati</taxon>
        <taxon>Bacillota</taxon>
        <taxon>Clostridia</taxon>
        <taxon>Peptostreptococcales</taxon>
        <taxon>Thermotaleaceae</taxon>
        <taxon>Marinisporobacter</taxon>
    </lineage>
</organism>
<dbReference type="RefSeq" id="WP_132242260.1">
    <property type="nucleotide sequence ID" value="NZ_SLWV01000002.1"/>
</dbReference>
<protein>
    <recommendedName>
        <fullName evidence="3">Lipoprotein</fullName>
    </recommendedName>
</protein>
<dbReference type="AlphaFoldDB" id="A0A4R2KZ70"/>
<comment type="caution">
    <text evidence="1">The sequence shown here is derived from an EMBL/GenBank/DDBJ whole genome shotgun (WGS) entry which is preliminary data.</text>
</comment>
<dbReference type="Proteomes" id="UP000294919">
    <property type="component" value="Unassembled WGS sequence"/>
</dbReference>
<dbReference type="PROSITE" id="PS51257">
    <property type="entry name" value="PROKAR_LIPOPROTEIN"/>
    <property type="match status" value="1"/>
</dbReference>
<evidence type="ECO:0000313" key="2">
    <source>
        <dbReference type="Proteomes" id="UP000294919"/>
    </source>
</evidence>
<dbReference type="OrthoDB" id="2677224at2"/>
<name>A0A4R2KZ70_9FIRM</name>
<accession>A0A4R2KZ70</accession>
<dbReference type="EMBL" id="SLWV01000002">
    <property type="protein sequence ID" value="TCO79404.1"/>
    <property type="molecule type" value="Genomic_DNA"/>
</dbReference>
<sequence>MKKTKHVWIILLMCTLFLQGCVEIKLDIGESIAAPKNKLIPIKGTWKIEKYHTKNYALKKEKINDLIGKTARFNEECVNFGEEICRNPEYKMKNIHVEDYFLYTYKKNYKDLGITNKSIEVISITSKEKHFYDFMKVKENQLIIYIDDVFYYLSKISDTTDGVIVQKNNESKAFANTENQEEPNLLRSGVLVGMRSSGNNTNQESETYRTLWIATKNRILYPVLEKRNLFVPRKSGFWIVGKDRFIEEGEIKDRLFAYPYKQNTIEKGSIEQEYMYEKSQDEKITYDTNKNTLRKILFVGNDYIATAYGQLENSQIDELVGLQVRPIDNIRKNVGIKISDISGELGKDALLNSAKGYLTTRSKSEANSLNKLGEEHFTLSRRNGHWIIKGRLYYKEADRENEFLEFNISMLPPKKIVQYDKLYVSWNEVKAKVPKALDVYTSPNKDFAIIVTKEEVYIYGLRSNQLSHKYMKKIKLKEGETVVMAEWATGSYVERWNNTITNIGLMIK</sequence>
<reference evidence="1 2" key="1">
    <citation type="submission" date="2019-03" db="EMBL/GenBank/DDBJ databases">
        <title>Genomic Encyclopedia of Type Strains, Phase IV (KMG-IV): sequencing the most valuable type-strain genomes for metagenomic binning, comparative biology and taxonomic classification.</title>
        <authorList>
            <person name="Goeker M."/>
        </authorList>
    </citation>
    <scope>NUCLEOTIDE SEQUENCE [LARGE SCALE GENOMIC DNA]</scope>
    <source>
        <strain evidence="1 2">DSM 102940</strain>
    </source>
</reference>
<keyword evidence="2" id="KW-1185">Reference proteome</keyword>
<evidence type="ECO:0000313" key="1">
    <source>
        <dbReference type="EMBL" id="TCO79404.1"/>
    </source>
</evidence>
<proteinExistence type="predicted"/>